<dbReference type="SUPFAM" id="SSF47598">
    <property type="entry name" value="Ribbon-helix-helix"/>
    <property type="match status" value="1"/>
</dbReference>
<keyword evidence="1" id="KW-1277">Toxin-antitoxin system</keyword>
<feature type="region of interest" description="Disordered" evidence="3">
    <location>
        <begin position="67"/>
        <end position="96"/>
    </location>
</feature>
<gene>
    <name evidence="4" type="ORF">AWC22_15530</name>
</gene>
<dbReference type="Pfam" id="PF08681">
    <property type="entry name" value="TacA1"/>
    <property type="match status" value="1"/>
</dbReference>
<dbReference type="GO" id="GO:0006355">
    <property type="term" value="P:regulation of DNA-templated transcription"/>
    <property type="evidence" value="ECO:0007669"/>
    <property type="project" value="InterPro"/>
</dbReference>
<organism evidence="4 5">
    <name type="scientific">Mycobacterium riyadhense</name>
    <dbReference type="NCBI Taxonomy" id="486698"/>
    <lineage>
        <taxon>Bacteria</taxon>
        <taxon>Bacillati</taxon>
        <taxon>Actinomycetota</taxon>
        <taxon>Actinomycetes</taxon>
        <taxon>Mycobacteriales</taxon>
        <taxon>Mycobacteriaceae</taxon>
        <taxon>Mycobacterium</taxon>
    </lineage>
</organism>
<reference evidence="4 5" key="1">
    <citation type="submission" date="2016-01" db="EMBL/GenBank/DDBJ databases">
        <title>The new phylogeny of the genus Mycobacterium.</title>
        <authorList>
            <person name="Tarcisio F."/>
            <person name="Conor M."/>
            <person name="Antonella G."/>
            <person name="Elisabetta G."/>
            <person name="Giulia F.S."/>
            <person name="Sara T."/>
            <person name="Anna F."/>
            <person name="Clotilde B."/>
            <person name="Roberto B."/>
            <person name="Veronica D.S."/>
            <person name="Fabio R."/>
            <person name="Monica P."/>
            <person name="Olivier J."/>
            <person name="Enrico T."/>
            <person name="Nicola S."/>
        </authorList>
    </citation>
    <scope>NUCLEOTIDE SEQUENCE [LARGE SCALE GENOMIC DNA]</scope>
    <source>
        <strain evidence="4 5">DSM 45176</strain>
    </source>
</reference>
<evidence type="ECO:0000256" key="3">
    <source>
        <dbReference type="SAM" id="MobiDB-lite"/>
    </source>
</evidence>
<dbReference type="AlphaFoldDB" id="A0A1X2D4F0"/>
<name>A0A1X2D4F0_9MYCO</name>
<dbReference type="InterPro" id="IPR010985">
    <property type="entry name" value="Ribbon_hlx_hlx"/>
</dbReference>
<dbReference type="PANTHER" id="PTHR35401">
    <property type="entry name" value="COPG FAMILY HELIX-TURN-HELIX PROTEIN-RELATED-RELATED"/>
    <property type="match status" value="1"/>
</dbReference>
<dbReference type="Proteomes" id="UP000193087">
    <property type="component" value="Unassembled WGS sequence"/>
</dbReference>
<accession>A0A1X2D4F0</accession>
<dbReference type="STRING" id="486698.AWC22_15530"/>
<evidence type="ECO:0000313" key="5">
    <source>
        <dbReference type="Proteomes" id="UP000193087"/>
    </source>
</evidence>
<evidence type="ECO:0000256" key="1">
    <source>
        <dbReference type="ARBA" id="ARBA00022649"/>
    </source>
</evidence>
<evidence type="ECO:0000256" key="2">
    <source>
        <dbReference type="ARBA" id="ARBA00049988"/>
    </source>
</evidence>
<proteinExistence type="inferred from homology"/>
<evidence type="ECO:0000313" key="4">
    <source>
        <dbReference type="EMBL" id="ORW83028.1"/>
    </source>
</evidence>
<protein>
    <recommendedName>
        <fullName evidence="6">Antitoxin</fullName>
    </recommendedName>
</protein>
<sequence>MELRTTAEERELIDRAVTASGTDLTNFVITHASEAARRLLADRDHFQLDAAAAKEWEDVNALPARELADLSKHRRPAPRATSGGRSSSVPADIDLQ</sequence>
<comment type="similarity">
    <text evidence="2">Belongs to the TacA antitoxin family.</text>
</comment>
<dbReference type="Gene3D" id="1.20.5.780">
    <property type="entry name" value="Single helix bin"/>
    <property type="match status" value="1"/>
</dbReference>
<keyword evidence="5" id="KW-1185">Reference proteome</keyword>
<dbReference type="OrthoDB" id="558755at2"/>
<dbReference type="InterPro" id="IPR014795">
    <property type="entry name" value="TacA_1-like"/>
</dbReference>
<comment type="caution">
    <text evidence="4">The sequence shown here is derived from an EMBL/GenBank/DDBJ whole genome shotgun (WGS) entry which is preliminary data.</text>
</comment>
<dbReference type="EMBL" id="LQPQ01000045">
    <property type="protein sequence ID" value="ORW83028.1"/>
    <property type="molecule type" value="Genomic_DNA"/>
</dbReference>
<evidence type="ECO:0008006" key="6">
    <source>
        <dbReference type="Google" id="ProtNLM"/>
    </source>
</evidence>